<dbReference type="InterPro" id="IPR001005">
    <property type="entry name" value="SANT/Myb"/>
</dbReference>
<dbReference type="eggNOG" id="KOG0048">
    <property type="taxonomic scope" value="Eukaryota"/>
</dbReference>
<gene>
    <name evidence="8" type="ORF">TVAG_202050</name>
</gene>
<protein>
    <submittedName>
        <fullName evidence="8">Myb-like DNA-binding domain containing protein</fullName>
    </submittedName>
</protein>
<dbReference type="GO" id="GO:0005634">
    <property type="term" value="C:nucleus"/>
    <property type="evidence" value="ECO:0000318"/>
    <property type="project" value="GO_Central"/>
</dbReference>
<dbReference type="OrthoDB" id="2143914at2759"/>
<dbReference type="GO" id="GO:0006355">
    <property type="term" value="P:regulation of DNA-templated transcription"/>
    <property type="evidence" value="ECO:0000318"/>
    <property type="project" value="GO_Central"/>
</dbReference>
<keyword evidence="1" id="KW-0805">Transcription regulation</keyword>
<feature type="domain" description="Myb-like" evidence="5">
    <location>
        <begin position="79"/>
        <end position="131"/>
    </location>
</feature>
<dbReference type="GO" id="GO:0000978">
    <property type="term" value="F:RNA polymerase II cis-regulatory region sequence-specific DNA binding"/>
    <property type="evidence" value="ECO:0000318"/>
    <property type="project" value="GO_Central"/>
</dbReference>
<dbReference type="Pfam" id="PF00249">
    <property type="entry name" value="Myb_DNA-binding"/>
    <property type="match status" value="2"/>
</dbReference>
<dbReference type="RefSeq" id="XP_001327434.1">
    <property type="nucleotide sequence ID" value="XM_001327399.1"/>
</dbReference>
<feature type="domain" description="Myb-like" evidence="5">
    <location>
        <begin position="132"/>
        <end position="179"/>
    </location>
</feature>
<keyword evidence="2 8" id="KW-0238">DNA-binding</keyword>
<dbReference type="PANTHER" id="PTHR46621">
    <property type="entry name" value="SNRNA-ACTIVATING PROTEIN COMPLEX SUBUNIT 4"/>
    <property type="match status" value="1"/>
</dbReference>
<accession>A2DWM6</accession>
<dbReference type="KEGG" id="tva:4773212"/>
<keyword evidence="9" id="KW-1185">Reference proteome</keyword>
<keyword evidence="3" id="KW-0804">Transcription</keyword>
<evidence type="ECO:0000313" key="8">
    <source>
        <dbReference type="EMBL" id="EAY15211.1"/>
    </source>
</evidence>
<evidence type="ECO:0000259" key="5">
    <source>
        <dbReference type="PROSITE" id="PS50090"/>
    </source>
</evidence>
<dbReference type="InParanoid" id="A2DWM6"/>
<dbReference type="InterPro" id="IPR051575">
    <property type="entry name" value="Myb-like_DNA-bd"/>
</dbReference>
<reference evidence="8" key="2">
    <citation type="journal article" date="2007" name="Science">
        <title>Draft genome sequence of the sexually transmitted pathogen Trichomonas vaginalis.</title>
        <authorList>
            <person name="Carlton J.M."/>
            <person name="Hirt R.P."/>
            <person name="Silva J.C."/>
            <person name="Delcher A.L."/>
            <person name="Schatz M."/>
            <person name="Zhao Q."/>
            <person name="Wortman J.R."/>
            <person name="Bidwell S.L."/>
            <person name="Alsmark U.C.M."/>
            <person name="Besteiro S."/>
            <person name="Sicheritz-Ponten T."/>
            <person name="Noel C.J."/>
            <person name="Dacks J.B."/>
            <person name="Foster P.G."/>
            <person name="Simillion C."/>
            <person name="Van de Peer Y."/>
            <person name="Miranda-Saavedra D."/>
            <person name="Barton G.J."/>
            <person name="Westrop G.D."/>
            <person name="Mueller S."/>
            <person name="Dessi D."/>
            <person name="Fiori P.L."/>
            <person name="Ren Q."/>
            <person name="Paulsen I."/>
            <person name="Zhang H."/>
            <person name="Bastida-Corcuera F.D."/>
            <person name="Simoes-Barbosa A."/>
            <person name="Brown M.T."/>
            <person name="Hayes R.D."/>
            <person name="Mukherjee M."/>
            <person name="Okumura C.Y."/>
            <person name="Schneider R."/>
            <person name="Smith A.J."/>
            <person name="Vanacova S."/>
            <person name="Villalvazo M."/>
            <person name="Haas B.J."/>
            <person name="Pertea M."/>
            <person name="Feldblyum T.V."/>
            <person name="Utterback T.R."/>
            <person name="Shu C.L."/>
            <person name="Osoegawa K."/>
            <person name="de Jong P.J."/>
            <person name="Hrdy I."/>
            <person name="Horvathova L."/>
            <person name="Zubacova Z."/>
            <person name="Dolezal P."/>
            <person name="Malik S.B."/>
            <person name="Logsdon J.M. Jr."/>
            <person name="Henze K."/>
            <person name="Gupta A."/>
            <person name="Wang C.C."/>
            <person name="Dunne R.L."/>
            <person name="Upcroft J.A."/>
            <person name="Upcroft P."/>
            <person name="White O."/>
            <person name="Salzberg S.L."/>
            <person name="Tang P."/>
            <person name="Chiu C.-H."/>
            <person name="Lee Y.-S."/>
            <person name="Embley T.M."/>
            <person name="Coombs G.H."/>
            <person name="Mottram J.C."/>
            <person name="Tachezy J."/>
            <person name="Fraser-Liggett C.M."/>
            <person name="Johnson P.J."/>
        </authorList>
    </citation>
    <scope>NUCLEOTIDE SEQUENCE [LARGE SCALE GENOMIC DNA]</scope>
    <source>
        <strain evidence="8">G3</strain>
    </source>
</reference>
<evidence type="ECO:0000259" key="6">
    <source>
        <dbReference type="PROSITE" id="PS51293"/>
    </source>
</evidence>
<evidence type="ECO:0000256" key="2">
    <source>
        <dbReference type="ARBA" id="ARBA00023125"/>
    </source>
</evidence>
<evidence type="ECO:0000256" key="3">
    <source>
        <dbReference type="ARBA" id="ARBA00023163"/>
    </source>
</evidence>
<sequence>MDIAISYVTEVNQSLNDDELNTVKENLQKYIDLEITDDELEKIVVPLVKSSDPFQRIRDIISVGSEPLSDFSLAEEKASRRRRTHSWSASEDNRLIFAIHHDGFGGWSKVAAFVGNGRTRSQCSQRWHRTLDPRINKNNWSSEDDKKLIEAVQKYGANTWTKVAKYIGARTDVQCRYRYLLIQKHEKNIKKLSSGMKTKLVSSQKLMKQKKDPVAVKTEPATPTTVSDESDIFLVDSEPNFFEFNISFEEPISHDVAEPQWRNIFDIEDSMSLSSNYDIYLQ</sequence>
<dbReference type="SMART" id="SM00717">
    <property type="entry name" value="SANT"/>
    <property type="match status" value="2"/>
</dbReference>
<dbReference type="CDD" id="cd00167">
    <property type="entry name" value="SANT"/>
    <property type="match status" value="2"/>
</dbReference>
<dbReference type="PROSITE" id="PS51293">
    <property type="entry name" value="SANT"/>
    <property type="match status" value="1"/>
</dbReference>
<dbReference type="EMBL" id="DS113259">
    <property type="protein sequence ID" value="EAY15211.1"/>
    <property type="molecule type" value="Genomic_DNA"/>
</dbReference>
<dbReference type="PANTHER" id="PTHR46621:SF1">
    <property type="entry name" value="SNRNA-ACTIVATING PROTEIN COMPLEX SUBUNIT 4"/>
    <property type="match status" value="1"/>
</dbReference>
<dbReference type="PROSITE" id="PS50090">
    <property type="entry name" value="MYB_LIKE"/>
    <property type="match status" value="2"/>
</dbReference>
<keyword evidence="4" id="KW-0539">Nucleus</keyword>
<dbReference type="Gene3D" id="1.10.10.60">
    <property type="entry name" value="Homeodomain-like"/>
    <property type="match status" value="2"/>
</dbReference>
<dbReference type="VEuPathDB" id="TrichDB:TVAGG3_0201720"/>
<dbReference type="PROSITE" id="PS51294">
    <property type="entry name" value="HTH_MYB"/>
    <property type="match status" value="2"/>
</dbReference>
<reference evidence="8" key="1">
    <citation type="submission" date="2006-10" db="EMBL/GenBank/DDBJ databases">
        <authorList>
            <person name="Amadeo P."/>
            <person name="Zhao Q."/>
            <person name="Wortman J."/>
            <person name="Fraser-Liggett C."/>
            <person name="Carlton J."/>
        </authorList>
    </citation>
    <scope>NUCLEOTIDE SEQUENCE</scope>
    <source>
        <strain evidence="8">G3</strain>
    </source>
</reference>
<dbReference type="AlphaFoldDB" id="A2DWM6"/>
<evidence type="ECO:0000313" key="9">
    <source>
        <dbReference type="Proteomes" id="UP000001542"/>
    </source>
</evidence>
<proteinExistence type="predicted"/>
<evidence type="ECO:0000256" key="4">
    <source>
        <dbReference type="ARBA" id="ARBA00023242"/>
    </source>
</evidence>
<feature type="domain" description="SANT" evidence="6">
    <location>
        <begin position="135"/>
        <end position="187"/>
    </location>
</feature>
<feature type="domain" description="HTH myb-type" evidence="7">
    <location>
        <begin position="132"/>
        <end position="187"/>
    </location>
</feature>
<dbReference type="GO" id="GO:0000981">
    <property type="term" value="F:DNA-binding transcription factor activity, RNA polymerase II-specific"/>
    <property type="evidence" value="ECO:0000318"/>
    <property type="project" value="GO_Central"/>
</dbReference>
<dbReference type="VEuPathDB" id="TrichDB:TVAG_202050"/>
<evidence type="ECO:0000256" key="1">
    <source>
        <dbReference type="ARBA" id="ARBA00023015"/>
    </source>
</evidence>
<name>A2DWM6_TRIV3</name>
<dbReference type="SMR" id="A2DWM6"/>
<dbReference type="InterPro" id="IPR009057">
    <property type="entry name" value="Homeodomain-like_sf"/>
</dbReference>
<dbReference type="Proteomes" id="UP000001542">
    <property type="component" value="Unassembled WGS sequence"/>
</dbReference>
<dbReference type="InterPro" id="IPR017884">
    <property type="entry name" value="SANT_dom"/>
</dbReference>
<feature type="domain" description="HTH myb-type" evidence="7">
    <location>
        <begin position="79"/>
        <end position="131"/>
    </location>
</feature>
<dbReference type="SUPFAM" id="SSF46689">
    <property type="entry name" value="Homeodomain-like"/>
    <property type="match status" value="2"/>
</dbReference>
<dbReference type="InterPro" id="IPR017930">
    <property type="entry name" value="Myb_dom"/>
</dbReference>
<dbReference type="STRING" id="5722.A2DWM6"/>
<organism evidence="8 9">
    <name type="scientific">Trichomonas vaginalis (strain ATCC PRA-98 / G3)</name>
    <dbReference type="NCBI Taxonomy" id="412133"/>
    <lineage>
        <taxon>Eukaryota</taxon>
        <taxon>Metamonada</taxon>
        <taxon>Parabasalia</taxon>
        <taxon>Trichomonadida</taxon>
        <taxon>Trichomonadidae</taxon>
        <taxon>Trichomonas</taxon>
    </lineage>
</organism>
<evidence type="ECO:0000259" key="7">
    <source>
        <dbReference type="PROSITE" id="PS51294"/>
    </source>
</evidence>